<sequence>MIFRALLLLTGLSGLYVALSSLHVHLYVTWLMLFIVAGPLSYLIFREEAE</sequence>
<evidence type="ECO:0000313" key="2">
    <source>
        <dbReference type="EMBL" id="HJE25857.1"/>
    </source>
</evidence>
<protein>
    <submittedName>
        <fullName evidence="2">Uncharacterized protein</fullName>
    </submittedName>
</protein>
<dbReference type="EMBL" id="DYYG01000063">
    <property type="protein sequence ID" value="HJE25857.1"/>
    <property type="molecule type" value="Genomic_DNA"/>
</dbReference>
<comment type="caution">
    <text evidence="2">The sequence shown here is derived from an EMBL/GenBank/DDBJ whole genome shotgun (WGS) entry which is preliminary data.</text>
</comment>
<evidence type="ECO:0000313" key="3">
    <source>
        <dbReference type="Proteomes" id="UP000742631"/>
    </source>
</evidence>
<name>A0A921E6C5_9HYPH</name>
<organism evidence="2 3">
    <name type="scientific">Methylorubrum populi</name>
    <dbReference type="NCBI Taxonomy" id="223967"/>
    <lineage>
        <taxon>Bacteria</taxon>
        <taxon>Pseudomonadati</taxon>
        <taxon>Pseudomonadota</taxon>
        <taxon>Alphaproteobacteria</taxon>
        <taxon>Hyphomicrobiales</taxon>
        <taxon>Methylobacteriaceae</taxon>
        <taxon>Methylorubrum</taxon>
    </lineage>
</organism>
<proteinExistence type="predicted"/>
<keyword evidence="1" id="KW-0472">Membrane</keyword>
<reference evidence="2" key="2">
    <citation type="submission" date="2021-09" db="EMBL/GenBank/DDBJ databases">
        <authorList>
            <person name="Gilroy R."/>
        </authorList>
    </citation>
    <scope>NUCLEOTIDE SEQUENCE</scope>
    <source>
        <strain evidence="2">316</strain>
    </source>
</reference>
<accession>A0A921E6C5</accession>
<dbReference type="Proteomes" id="UP000742631">
    <property type="component" value="Unassembled WGS sequence"/>
</dbReference>
<reference evidence="2" key="1">
    <citation type="journal article" date="2021" name="PeerJ">
        <title>Extensive microbial diversity within the chicken gut microbiome revealed by metagenomics and culture.</title>
        <authorList>
            <person name="Gilroy R."/>
            <person name="Ravi A."/>
            <person name="Getino M."/>
            <person name="Pursley I."/>
            <person name="Horton D.L."/>
            <person name="Alikhan N.F."/>
            <person name="Baker D."/>
            <person name="Gharbi K."/>
            <person name="Hall N."/>
            <person name="Watson M."/>
            <person name="Adriaenssens E.M."/>
            <person name="Foster-Nyarko E."/>
            <person name="Jarju S."/>
            <person name="Secka A."/>
            <person name="Antonio M."/>
            <person name="Oren A."/>
            <person name="Chaudhuri R.R."/>
            <person name="La Ragione R."/>
            <person name="Hildebrand F."/>
            <person name="Pallen M.J."/>
        </authorList>
    </citation>
    <scope>NUCLEOTIDE SEQUENCE</scope>
    <source>
        <strain evidence="2">316</strain>
    </source>
</reference>
<keyword evidence="1" id="KW-1133">Transmembrane helix</keyword>
<evidence type="ECO:0000256" key="1">
    <source>
        <dbReference type="SAM" id="Phobius"/>
    </source>
</evidence>
<dbReference type="AlphaFoldDB" id="A0A921E6C5"/>
<feature type="transmembrane region" description="Helical" evidence="1">
    <location>
        <begin position="27"/>
        <end position="45"/>
    </location>
</feature>
<keyword evidence="1" id="KW-0812">Transmembrane</keyword>
<gene>
    <name evidence="2" type="ORF">K8W01_19595</name>
</gene>